<feature type="region of interest" description="SAW" evidence="3">
    <location>
        <begin position="138"/>
        <end position="189"/>
    </location>
</feature>
<keyword evidence="5" id="KW-1185">Reference proteome</keyword>
<keyword evidence="1" id="KW-0805">Transcription regulation</keyword>
<evidence type="ECO:0000313" key="4">
    <source>
        <dbReference type="EMBL" id="KAG6426822.1"/>
    </source>
</evidence>
<reference evidence="4" key="2">
    <citation type="submission" date="2020-08" db="EMBL/GenBank/DDBJ databases">
        <title>Plant Genome Project.</title>
        <authorList>
            <person name="Zhang R.-G."/>
        </authorList>
    </citation>
    <scope>NUCLEOTIDE SEQUENCE</scope>
    <source>
        <strain evidence="4">Huo1</strain>
        <tissue evidence="4">Leaf</tissue>
    </source>
</reference>
<evidence type="ECO:0008006" key="6">
    <source>
        <dbReference type="Google" id="ProtNLM"/>
    </source>
</evidence>
<comment type="similarity">
    <text evidence="3">Belongs to the GRAS family.</text>
</comment>
<accession>A0A8X9A301</accession>
<keyword evidence="2" id="KW-0804">Transcription</keyword>
<feature type="region of interest" description="Leucine repeat II (LRII)" evidence="3">
    <location>
        <begin position="3"/>
        <end position="35"/>
    </location>
</feature>
<proteinExistence type="inferred from homology"/>
<organism evidence="4">
    <name type="scientific">Salvia splendens</name>
    <name type="common">Scarlet sage</name>
    <dbReference type="NCBI Taxonomy" id="180675"/>
    <lineage>
        <taxon>Eukaryota</taxon>
        <taxon>Viridiplantae</taxon>
        <taxon>Streptophyta</taxon>
        <taxon>Embryophyta</taxon>
        <taxon>Tracheophyta</taxon>
        <taxon>Spermatophyta</taxon>
        <taxon>Magnoliopsida</taxon>
        <taxon>eudicotyledons</taxon>
        <taxon>Gunneridae</taxon>
        <taxon>Pentapetalae</taxon>
        <taxon>asterids</taxon>
        <taxon>lamiids</taxon>
        <taxon>Lamiales</taxon>
        <taxon>Lamiaceae</taxon>
        <taxon>Nepetoideae</taxon>
        <taxon>Mentheae</taxon>
        <taxon>Salviinae</taxon>
        <taxon>Salvia</taxon>
        <taxon>Salvia subgen. Calosphace</taxon>
        <taxon>core Calosphace</taxon>
    </lineage>
</organism>
<comment type="caution">
    <text evidence="4">The sequence shown here is derived from an EMBL/GenBank/DDBJ whole genome shotgun (WGS) entry which is preliminary data.</text>
</comment>
<evidence type="ECO:0000256" key="1">
    <source>
        <dbReference type="ARBA" id="ARBA00023015"/>
    </source>
</evidence>
<gene>
    <name evidence="4" type="ORF">SASPL_111056</name>
</gene>
<evidence type="ECO:0000313" key="5">
    <source>
        <dbReference type="Proteomes" id="UP000298416"/>
    </source>
</evidence>
<sequence length="189" mass="21541">MEKTGSRLQSFAQSMNLPFLFEVVYLQEMDAFSEDLFSIEPDETVAVYSFLMLRSMISKPKSLETVMKVLARIRPAVMVVSEVEANHNSPSFIDRFMEALLFYSAYFDCLEECMERGNEYRAILEGCFFGEGIMNIVGEGDEEREAECLEEVFNEFGKGRCCDLEFDGKGLIVGWKGTPIQSVTAWKFS</sequence>
<dbReference type="PROSITE" id="PS50985">
    <property type="entry name" value="GRAS"/>
    <property type="match status" value="1"/>
</dbReference>
<evidence type="ECO:0000256" key="3">
    <source>
        <dbReference type="PROSITE-ProRule" id="PRU01191"/>
    </source>
</evidence>
<dbReference type="Pfam" id="PF03514">
    <property type="entry name" value="GRAS"/>
    <property type="match status" value="1"/>
</dbReference>
<evidence type="ECO:0000256" key="2">
    <source>
        <dbReference type="ARBA" id="ARBA00023163"/>
    </source>
</evidence>
<protein>
    <recommendedName>
        <fullName evidence="6">DELLA protein</fullName>
    </recommendedName>
</protein>
<dbReference type="AlphaFoldDB" id="A0A8X9A301"/>
<dbReference type="EMBL" id="PNBA02000004">
    <property type="protein sequence ID" value="KAG6426822.1"/>
    <property type="molecule type" value="Genomic_DNA"/>
</dbReference>
<dbReference type="InterPro" id="IPR005202">
    <property type="entry name" value="TF_GRAS"/>
</dbReference>
<comment type="caution">
    <text evidence="3">Lacks conserved residue(s) required for the propagation of feature annotation.</text>
</comment>
<reference evidence="4" key="1">
    <citation type="submission" date="2018-01" db="EMBL/GenBank/DDBJ databases">
        <authorList>
            <person name="Mao J.F."/>
        </authorList>
    </citation>
    <scope>NUCLEOTIDE SEQUENCE</scope>
    <source>
        <strain evidence="4">Huo1</strain>
        <tissue evidence="4">Leaf</tissue>
    </source>
</reference>
<name>A0A8X9A301_SALSN</name>
<dbReference type="Proteomes" id="UP000298416">
    <property type="component" value="Unassembled WGS sequence"/>
</dbReference>
<dbReference type="PANTHER" id="PTHR31636">
    <property type="entry name" value="OSJNBA0084A10.13 PROTEIN-RELATED"/>
    <property type="match status" value="1"/>
</dbReference>